<protein>
    <recommendedName>
        <fullName evidence="9">Autophagy-related protein 33</fullName>
    </recommendedName>
</protein>
<evidence type="ECO:0000313" key="8">
    <source>
        <dbReference type="Proteomes" id="UP000053317"/>
    </source>
</evidence>
<evidence type="ECO:0000256" key="1">
    <source>
        <dbReference type="ARBA" id="ARBA00004141"/>
    </source>
</evidence>
<keyword evidence="4 6" id="KW-0472">Membrane</keyword>
<keyword evidence="3 6" id="KW-1133">Transmembrane helix</keyword>
<feature type="transmembrane region" description="Helical" evidence="6">
    <location>
        <begin position="82"/>
        <end position="103"/>
    </location>
</feature>
<feature type="transmembrane region" description="Helical" evidence="6">
    <location>
        <begin position="179"/>
        <end position="198"/>
    </location>
</feature>
<dbReference type="AlphaFoldDB" id="A0A0G2EQC9"/>
<dbReference type="EMBL" id="LCWF01000059">
    <property type="protein sequence ID" value="KKY24484.1"/>
    <property type="molecule type" value="Genomic_DNA"/>
</dbReference>
<evidence type="ECO:0000256" key="6">
    <source>
        <dbReference type="SAM" id="Phobius"/>
    </source>
</evidence>
<comment type="caution">
    <text evidence="7">The sequence shown here is derived from an EMBL/GenBank/DDBJ whole genome shotgun (WGS) entry which is preliminary data.</text>
</comment>
<dbReference type="GO" id="GO:0000422">
    <property type="term" value="P:autophagy of mitochondrion"/>
    <property type="evidence" value="ECO:0007669"/>
    <property type="project" value="TreeGrafter"/>
</dbReference>
<dbReference type="PANTHER" id="PTHR37278">
    <property type="entry name" value="AUTOPHAGY-RELATED PROTEIN 33-RELATED"/>
    <property type="match status" value="1"/>
</dbReference>
<organism evidence="7 8">
    <name type="scientific">Phaeomoniella chlamydospora</name>
    <name type="common">Phaeoacremonium chlamydosporum</name>
    <dbReference type="NCBI Taxonomy" id="158046"/>
    <lineage>
        <taxon>Eukaryota</taxon>
        <taxon>Fungi</taxon>
        <taxon>Dikarya</taxon>
        <taxon>Ascomycota</taxon>
        <taxon>Pezizomycotina</taxon>
        <taxon>Eurotiomycetes</taxon>
        <taxon>Chaetothyriomycetidae</taxon>
        <taxon>Phaeomoniellales</taxon>
        <taxon>Phaeomoniellaceae</taxon>
        <taxon>Phaeomoniella</taxon>
    </lineage>
</organism>
<proteinExistence type="inferred from homology"/>
<gene>
    <name evidence="7" type="ORF">UCRPC4_g02442</name>
</gene>
<feature type="transmembrane region" description="Helical" evidence="6">
    <location>
        <begin position="14"/>
        <end position="37"/>
    </location>
</feature>
<keyword evidence="8" id="KW-1185">Reference proteome</keyword>
<comment type="subcellular location">
    <subcellularLocation>
        <location evidence="1">Membrane</location>
        <topology evidence="1">Multi-pass membrane protein</topology>
    </subcellularLocation>
</comment>
<dbReference type="GO" id="GO:0016236">
    <property type="term" value="P:macroautophagy"/>
    <property type="evidence" value="ECO:0007669"/>
    <property type="project" value="TreeGrafter"/>
</dbReference>
<feature type="transmembrane region" description="Helical" evidence="6">
    <location>
        <begin position="58"/>
        <end position="76"/>
    </location>
</feature>
<name>A0A0G2EQC9_PHACM</name>
<dbReference type="PANTHER" id="PTHR37278:SF1">
    <property type="entry name" value="AUTOPHAGY-RELATED PROTEIN 33-RELATED"/>
    <property type="match status" value="1"/>
</dbReference>
<evidence type="ECO:0000256" key="2">
    <source>
        <dbReference type="ARBA" id="ARBA00022692"/>
    </source>
</evidence>
<sequence length="201" mass="21800">MPCPITSLKFVGTISLGLLTGVSYTLTSLTLPSLACLPSATHAARTLRNLQIRSTRTILSLASITSLSLLTSFWLASPRRKHPYLVWVALASFIGGQGIEGWYNGVSRFPKMVRENWVVGKVTSITGQKKENDGTKKVIPAVQHESSGDEWDMMASVATDDVNGETVEMDMARERWIQGLRTGITGLGFTMAVIGIWGDGA</sequence>
<evidence type="ECO:0008006" key="9">
    <source>
        <dbReference type="Google" id="ProtNLM"/>
    </source>
</evidence>
<dbReference type="Proteomes" id="UP000053317">
    <property type="component" value="Unassembled WGS sequence"/>
</dbReference>
<dbReference type="GO" id="GO:0005741">
    <property type="term" value="C:mitochondrial outer membrane"/>
    <property type="evidence" value="ECO:0007669"/>
    <property type="project" value="TreeGrafter"/>
</dbReference>
<evidence type="ECO:0000313" key="7">
    <source>
        <dbReference type="EMBL" id="KKY24484.1"/>
    </source>
</evidence>
<evidence type="ECO:0000256" key="4">
    <source>
        <dbReference type="ARBA" id="ARBA00023136"/>
    </source>
</evidence>
<keyword evidence="2 6" id="KW-0812">Transmembrane</keyword>
<evidence type="ECO:0000256" key="3">
    <source>
        <dbReference type="ARBA" id="ARBA00022989"/>
    </source>
</evidence>
<dbReference type="OrthoDB" id="5336366at2759"/>
<reference evidence="7 8" key="1">
    <citation type="submission" date="2015-05" db="EMBL/GenBank/DDBJ databases">
        <title>Distinctive expansion of gene families associated with plant cell wall degradation and secondary metabolism in the genomes of grapevine trunk pathogens.</title>
        <authorList>
            <person name="Lawrence D.P."/>
            <person name="Travadon R."/>
            <person name="Rolshausen P.E."/>
            <person name="Baumgartner K."/>
        </authorList>
    </citation>
    <scope>NUCLEOTIDE SEQUENCE [LARGE SCALE GENOMIC DNA]</scope>
    <source>
        <strain evidence="7">UCRPC4</strain>
    </source>
</reference>
<comment type="similarity">
    <text evidence="5">Belongs to the ATG33 family.</text>
</comment>
<accession>A0A0G2EQC9</accession>
<evidence type="ECO:0000256" key="5">
    <source>
        <dbReference type="ARBA" id="ARBA00038013"/>
    </source>
</evidence>
<dbReference type="InterPro" id="IPR051668">
    <property type="entry name" value="ATG33"/>
</dbReference>
<reference evidence="7 8" key="2">
    <citation type="submission" date="2015-05" db="EMBL/GenBank/DDBJ databases">
        <authorList>
            <person name="Morales-Cruz A."/>
            <person name="Amrine K.C."/>
            <person name="Cantu D."/>
        </authorList>
    </citation>
    <scope>NUCLEOTIDE SEQUENCE [LARGE SCALE GENOMIC DNA]</scope>
    <source>
        <strain evidence="7">UCRPC4</strain>
    </source>
</reference>